<reference evidence="2 3" key="1">
    <citation type="submission" date="2018-08" db="EMBL/GenBank/DDBJ databases">
        <title>Genome and evolution of the arbuscular mycorrhizal fungus Diversispora epigaea (formerly Glomus versiforme) and its bacterial endosymbionts.</title>
        <authorList>
            <person name="Sun X."/>
            <person name="Fei Z."/>
            <person name="Harrison M."/>
        </authorList>
    </citation>
    <scope>NUCLEOTIDE SEQUENCE [LARGE SCALE GENOMIC DNA]</scope>
    <source>
        <strain evidence="2 3">IT104</strain>
    </source>
</reference>
<protein>
    <submittedName>
        <fullName evidence="2">Uncharacterized protein</fullName>
    </submittedName>
</protein>
<dbReference type="AlphaFoldDB" id="A0A397ICL8"/>
<keyword evidence="3" id="KW-1185">Reference proteome</keyword>
<name>A0A397ICL8_9GLOM</name>
<evidence type="ECO:0000313" key="2">
    <source>
        <dbReference type="EMBL" id="RHZ73629.1"/>
    </source>
</evidence>
<evidence type="ECO:0000313" key="3">
    <source>
        <dbReference type="Proteomes" id="UP000266861"/>
    </source>
</evidence>
<evidence type="ECO:0000256" key="1">
    <source>
        <dbReference type="SAM" id="MobiDB-lite"/>
    </source>
</evidence>
<comment type="caution">
    <text evidence="2">The sequence shown here is derived from an EMBL/GenBank/DDBJ whole genome shotgun (WGS) entry which is preliminary data.</text>
</comment>
<gene>
    <name evidence="2" type="ORF">Glove_230g11</name>
</gene>
<sequence length="87" mass="9775">MISDVAVDSMSFMVAPLHSLKSNLLGNRNPKPLGSFDDPEIRNLKTTGKTGQKPGRNRKIKGIKMIRPLVWAYCHLSSLAAHNYRER</sequence>
<organism evidence="2 3">
    <name type="scientific">Diversispora epigaea</name>
    <dbReference type="NCBI Taxonomy" id="1348612"/>
    <lineage>
        <taxon>Eukaryota</taxon>
        <taxon>Fungi</taxon>
        <taxon>Fungi incertae sedis</taxon>
        <taxon>Mucoromycota</taxon>
        <taxon>Glomeromycotina</taxon>
        <taxon>Glomeromycetes</taxon>
        <taxon>Diversisporales</taxon>
        <taxon>Diversisporaceae</taxon>
        <taxon>Diversispora</taxon>
    </lineage>
</organism>
<feature type="region of interest" description="Disordered" evidence="1">
    <location>
        <begin position="31"/>
        <end position="59"/>
    </location>
</feature>
<proteinExistence type="predicted"/>
<accession>A0A397ICL8</accession>
<dbReference type="Proteomes" id="UP000266861">
    <property type="component" value="Unassembled WGS sequence"/>
</dbReference>
<dbReference type="EMBL" id="PQFF01000213">
    <property type="protein sequence ID" value="RHZ73629.1"/>
    <property type="molecule type" value="Genomic_DNA"/>
</dbReference>